<evidence type="ECO:0000256" key="4">
    <source>
        <dbReference type="RuleBase" id="RU003345"/>
    </source>
</evidence>
<dbReference type="PROSITE" id="PS00070">
    <property type="entry name" value="ALDEHYDE_DEHYDR_CYS"/>
    <property type="match status" value="1"/>
</dbReference>
<evidence type="ECO:0000256" key="2">
    <source>
        <dbReference type="ARBA" id="ARBA00023002"/>
    </source>
</evidence>
<evidence type="ECO:0000256" key="3">
    <source>
        <dbReference type="PROSITE-ProRule" id="PRU10007"/>
    </source>
</evidence>
<gene>
    <name evidence="6" type="ORF">COO09_24545</name>
</gene>
<dbReference type="Gene3D" id="3.40.605.10">
    <property type="entry name" value="Aldehyde Dehydrogenase, Chain A, domain 1"/>
    <property type="match status" value="1"/>
</dbReference>
<dbReference type="InterPro" id="IPR016162">
    <property type="entry name" value="Ald_DH_N"/>
</dbReference>
<organism evidence="6 7">
    <name type="scientific">Rhizorhabdus dicambivorans</name>
    <dbReference type="NCBI Taxonomy" id="1850238"/>
    <lineage>
        <taxon>Bacteria</taxon>
        <taxon>Pseudomonadati</taxon>
        <taxon>Pseudomonadota</taxon>
        <taxon>Alphaproteobacteria</taxon>
        <taxon>Sphingomonadales</taxon>
        <taxon>Sphingomonadaceae</taxon>
        <taxon>Rhizorhabdus</taxon>
    </lineage>
</organism>
<name>A0A2A4FPJ1_9SPHN</name>
<dbReference type="PROSITE" id="PS00687">
    <property type="entry name" value="ALDEHYDE_DEHYDR_GLU"/>
    <property type="match status" value="1"/>
</dbReference>
<dbReference type="FunFam" id="3.40.309.10:FF:000012">
    <property type="entry name" value="Betaine aldehyde dehydrogenase"/>
    <property type="match status" value="1"/>
</dbReference>
<keyword evidence="2 4" id="KW-0560">Oxidoreductase</keyword>
<dbReference type="InterPro" id="IPR016160">
    <property type="entry name" value="Ald_DH_CS_CYS"/>
</dbReference>
<evidence type="ECO:0000313" key="6">
    <source>
        <dbReference type="EMBL" id="PCE39620.1"/>
    </source>
</evidence>
<dbReference type="AlphaFoldDB" id="A0A2A4FPJ1"/>
<dbReference type="FunFam" id="3.40.605.10:FF:000007">
    <property type="entry name" value="NAD/NADP-dependent betaine aldehyde dehydrogenase"/>
    <property type="match status" value="1"/>
</dbReference>
<dbReference type="InterPro" id="IPR015590">
    <property type="entry name" value="Aldehyde_DH_dom"/>
</dbReference>
<dbReference type="GO" id="GO:0016620">
    <property type="term" value="F:oxidoreductase activity, acting on the aldehyde or oxo group of donors, NAD or NADP as acceptor"/>
    <property type="evidence" value="ECO:0007669"/>
    <property type="project" value="InterPro"/>
</dbReference>
<protein>
    <submittedName>
        <fullName evidence="6">Aldehyde dehydrogenase</fullName>
    </submittedName>
</protein>
<dbReference type="Gene3D" id="3.40.309.10">
    <property type="entry name" value="Aldehyde Dehydrogenase, Chain A, domain 2"/>
    <property type="match status" value="1"/>
</dbReference>
<comment type="similarity">
    <text evidence="1 4">Belongs to the aldehyde dehydrogenase family.</text>
</comment>
<dbReference type="RefSeq" id="WP_066961423.1">
    <property type="nucleotide sequence ID" value="NZ_CP023449.1"/>
</dbReference>
<dbReference type="SUPFAM" id="SSF53720">
    <property type="entry name" value="ALDH-like"/>
    <property type="match status" value="1"/>
</dbReference>
<evidence type="ECO:0000259" key="5">
    <source>
        <dbReference type="Pfam" id="PF00171"/>
    </source>
</evidence>
<dbReference type="InterPro" id="IPR016161">
    <property type="entry name" value="Ald_DH/histidinol_DH"/>
</dbReference>
<feature type="active site" evidence="3">
    <location>
        <position position="243"/>
    </location>
</feature>
<dbReference type="CDD" id="cd07078">
    <property type="entry name" value="ALDH"/>
    <property type="match status" value="1"/>
</dbReference>
<sequence length="490" mass="52079">MSELTTTRWSSNSRDDQFDVHNSATGARIATVQGGGAAEVDAAVIAADKAFRTDWRWRPAVERGMMLLEIARKVREDIDAIAELETLENGKPLDQARMDVEACIAIFSFFGSLAGKIPGNLYDSGLILSSSIIEPYGVVGAIIPFNWPPVHTAGKIAPALAAGNTIVIKPPEQTPLCVMRIVDIIQSVLPPDVVHIVPGVGKSAGAALAGHKLVRKISFTGATATGAAIVRTSAENTTPTLLELGGKNAVFVMADADLDEAAKAIVEGGFFNQGEACTALSRVLVHASVKDRLVAKLAPAISSLNVGSGMVSGTHVGPLVTKSQQEKVLEYIQIGVREGAKIAAQAKLPTDDDLQGGYFVPPTMLVDVAPSMRVAKEEIFGPVVCVIAFETEDEAISIANDTDYGLTCAIFTRDHPTALRISRHMDVGMVFINNYYRRTFGVPFGGTKGSGYGREHAIETLKDYGRIKVISTPSGLGSFPYWSAVQDTGL</sequence>
<proteinExistence type="inferred from homology"/>
<accession>A0A2A4FPJ1</accession>
<dbReference type="Pfam" id="PF00171">
    <property type="entry name" value="Aldedh"/>
    <property type="match status" value="1"/>
</dbReference>
<keyword evidence="7" id="KW-1185">Reference proteome</keyword>
<evidence type="ECO:0000256" key="1">
    <source>
        <dbReference type="ARBA" id="ARBA00009986"/>
    </source>
</evidence>
<dbReference type="PANTHER" id="PTHR11699">
    <property type="entry name" value="ALDEHYDE DEHYDROGENASE-RELATED"/>
    <property type="match status" value="1"/>
</dbReference>
<feature type="domain" description="Aldehyde dehydrogenase" evidence="5">
    <location>
        <begin position="11"/>
        <end position="470"/>
    </location>
</feature>
<reference evidence="6 7" key="1">
    <citation type="submission" date="2017-09" db="EMBL/GenBank/DDBJ databases">
        <title>The Catabolism of 3,6-Dichlorosalicylic acid is Initiated by the Cytochrome P450 Monooxygenase DsmABC in Rhizorhabdus dicambivorans Ndbn-20.</title>
        <authorList>
            <person name="Na L."/>
        </authorList>
    </citation>
    <scope>NUCLEOTIDE SEQUENCE [LARGE SCALE GENOMIC DNA]</scope>
    <source>
        <strain evidence="6 7">Ndbn-20m</strain>
    </source>
</reference>
<dbReference type="Proteomes" id="UP000218934">
    <property type="component" value="Unassembled WGS sequence"/>
</dbReference>
<dbReference type="EMBL" id="NWUF01000058">
    <property type="protein sequence ID" value="PCE39620.1"/>
    <property type="molecule type" value="Genomic_DNA"/>
</dbReference>
<dbReference type="InterPro" id="IPR016163">
    <property type="entry name" value="Ald_DH_C"/>
</dbReference>
<evidence type="ECO:0000313" key="7">
    <source>
        <dbReference type="Proteomes" id="UP000218934"/>
    </source>
</evidence>
<dbReference type="KEGG" id="rdi:CMV14_19445"/>
<dbReference type="OrthoDB" id="9802947at2"/>
<dbReference type="InterPro" id="IPR029510">
    <property type="entry name" value="Ald_DH_CS_GLU"/>
</dbReference>
<comment type="caution">
    <text evidence="6">The sequence shown here is derived from an EMBL/GenBank/DDBJ whole genome shotgun (WGS) entry which is preliminary data.</text>
</comment>